<name>A0A443JWA7_9RHOB</name>
<accession>A0A443JWA7</accession>
<sequence>MKLRFAASVAGFALLASSLTASAASIILGDFNVEQYVEATPRQGQVSSSEVYSPSAVKVGGYRSLSVTNADMVEVRERRGFGILFATWVR</sequence>
<dbReference type="AlphaFoldDB" id="A0A443JWA7"/>
<evidence type="ECO:0008006" key="4">
    <source>
        <dbReference type="Google" id="ProtNLM"/>
    </source>
</evidence>
<feature type="signal peptide" evidence="1">
    <location>
        <begin position="1"/>
        <end position="23"/>
    </location>
</feature>
<dbReference type="Proteomes" id="UP000284451">
    <property type="component" value="Unassembled WGS sequence"/>
</dbReference>
<evidence type="ECO:0000256" key="1">
    <source>
        <dbReference type="SAM" id="SignalP"/>
    </source>
</evidence>
<comment type="caution">
    <text evidence="2">The sequence shown here is derived from an EMBL/GenBank/DDBJ whole genome shotgun (WGS) entry which is preliminary data.</text>
</comment>
<evidence type="ECO:0000313" key="2">
    <source>
        <dbReference type="EMBL" id="RWR24793.1"/>
    </source>
</evidence>
<proteinExistence type="predicted"/>
<reference evidence="2 3" key="1">
    <citation type="submission" date="2019-01" db="EMBL/GenBank/DDBJ databases">
        <title>Sinorhodobacter populi sp. nov. isolated from the symptomatic bark tissue of Populus euramericana canker.</title>
        <authorList>
            <person name="Xu G."/>
        </authorList>
    </citation>
    <scope>NUCLEOTIDE SEQUENCE [LARGE SCALE GENOMIC DNA]</scope>
    <source>
        <strain evidence="2 3">07D10-4-3</strain>
    </source>
</reference>
<gene>
    <name evidence="2" type="ORF">D2T29_22605</name>
</gene>
<protein>
    <recommendedName>
        <fullName evidence="4">Porin</fullName>
    </recommendedName>
</protein>
<keyword evidence="1" id="KW-0732">Signal</keyword>
<evidence type="ECO:0000313" key="3">
    <source>
        <dbReference type="Proteomes" id="UP000284451"/>
    </source>
</evidence>
<dbReference type="EMBL" id="SAUY01000100">
    <property type="protein sequence ID" value="RWR24793.1"/>
    <property type="molecule type" value="Genomic_DNA"/>
</dbReference>
<dbReference type="RefSeq" id="WP_128234245.1">
    <property type="nucleotide sequence ID" value="NZ_SAUY01000100.1"/>
</dbReference>
<organism evidence="2 3">
    <name type="scientific">Paenirhodobacter populi</name>
    <dbReference type="NCBI Taxonomy" id="2306993"/>
    <lineage>
        <taxon>Bacteria</taxon>
        <taxon>Pseudomonadati</taxon>
        <taxon>Pseudomonadota</taxon>
        <taxon>Alphaproteobacteria</taxon>
        <taxon>Rhodobacterales</taxon>
        <taxon>Rhodobacter group</taxon>
        <taxon>Paenirhodobacter</taxon>
    </lineage>
</organism>
<reference evidence="2 3" key="2">
    <citation type="submission" date="2019-01" db="EMBL/GenBank/DDBJ databases">
        <authorList>
            <person name="Li Y."/>
        </authorList>
    </citation>
    <scope>NUCLEOTIDE SEQUENCE [LARGE SCALE GENOMIC DNA]</scope>
    <source>
        <strain evidence="2 3">07D10-4-3</strain>
    </source>
</reference>
<feature type="chain" id="PRO_5019555702" description="Porin" evidence="1">
    <location>
        <begin position="24"/>
        <end position="90"/>
    </location>
</feature>